<sequence>MKLLSIALLSALAAAASSSPSVTIDAGTVQGGKCEGGQNAVFYKAIPFAEPPVDELRFEPPKPYKKQYPQGKLNATTSAPTCIQFSDDFTEKKLDTDALSSEDCLYLDIWAPSTATKDSKLPVKVWVYGGSETEGSISDPLYDGCNTAEAGSILVSVNYRVGPLGFMALETAALYGNQGIKDLIMGLEWVQQNIAAFGGDPKKVLFFGQSAGAENVYAIGSLPQAPSLMNSLISESGGGRSLSVNSTQQRVAASYAKMLNCSTSDKTCLQSKTRADIVTAYHNDKYLTQGIGYYGAGGSLSILSQGTHNFYPFVDGSLIAEDPYTRGVQVPAVFGSNYNEAIVYSLLWIETEQKIPTASIYKDFLRSNFRNAASLVEKYYAPSLFKSAAELIAQSSPVFAEMNTTSIEIFLAITQVITDSTYKCPAWYGAAQATRKGIPAWTYQFTHGSTCPWLFSMNDTTVSYLNASHTAEIPFVFGNLENSYLPGGDCNSTSAEWKLGGQMMDLWTAMAANGKPSTKEIEWPQFKNQGKNLSIPGLIFDNSASVGTVDYSACELWVEVNAMVAASNATASATKSAAAGRSTSSPSATPFNGAATLLPRVEGYLALAMVIIGLVAI</sequence>
<dbReference type="Proteomes" id="UP000177622">
    <property type="component" value="Unassembled WGS sequence"/>
</dbReference>
<dbReference type="Pfam" id="PF00135">
    <property type="entry name" value="COesterase"/>
    <property type="match status" value="1"/>
</dbReference>
<dbReference type="InterPro" id="IPR050654">
    <property type="entry name" value="AChE-related_enzymes"/>
</dbReference>
<dbReference type="SUPFAM" id="SSF53474">
    <property type="entry name" value="alpha/beta-Hydrolases"/>
    <property type="match status" value="1"/>
</dbReference>
<dbReference type="RefSeq" id="XP_022487239.1">
    <property type="nucleotide sequence ID" value="XM_022632826.1"/>
</dbReference>
<dbReference type="InterPro" id="IPR029058">
    <property type="entry name" value="AB_hydrolase_fold"/>
</dbReference>
<gene>
    <name evidence="5" type="ORF">PENARI_c012G01928</name>
</gene>
<protein>
    <recommendedName>
        <fullName evidence="4">Carboxylesterase type B domain-containing protein</fullName>
    </recommendedName>
</protein>
<organism evidence="5 6">
    <name type="scientific">Penicillium arizonense</name>
    <dbReference type="NCBI Taxonomy" id="1835702"/>
    <lineage>
        <taxon>Eukaryota</taxon>
        <taxon>Fungi</taxon>
        <taxon>Dikarya</taxon>
        <taxon>Ascomycota</taxon>
        <taxon>Pezizomycotina</taxon>
        <taxon>Eurotiomycetes</taxon>
        <taxon>Eurotiomycetidae</taxon>
        <taxon>Eurotiales</taxon>
        <taxon>Aspergillaceae</taxon>
        <taxon>Penicillium</taxon>
    </lineage>
</organism>
<dbReference type="GO" id="GO:0072330">
    <property type="term" value="P:monocarboxylic acid biosynthetic process"/>
    <property type="evidence" value="ECO:0007669"/>
    <property type="project" value="UniProtKB-ARBA"/>
</dbReference>
<dbReference type="PANTHER" id="PTHR43918">
    <property type="entry name" value="ACETYLCHOLINESTERASE"/>
    <property type="match status" value="1"/>
</dbReference>
<feature type="chain" id="PRO_5009519527" description="Carboxylesterase type B domain-containing protein" evidence="3">
    <location>
        <begin position="19"/>
        <end position="617"/>
    </location>
</feature>
<dbReference type="AlphaFoldDB" id="A0A1F5LF81"/>
<dbReference type="PROSITE" id="PS00941">
    <property type="entry name" value="CARBOXYLESTERASE_B_2"/>
    <property type="match status" value="1"/>
</dbReference>
<keyword evidence="2" id="KW-0378">Hydrolase</keyword>
<evidence type="ECO:0000313" key="5">
    <source>
        <dbReference type="EMBL" id="OGE51795.1"/>
    </source>
</evidence>
<dbReference type="GO" id="GO:0017000">
    <property type="term" value="P:antibiotic biosynthetic process"/>
    <property type="evidence" value="ECO:0007669"/>
    <property type="project" value="UniProtKB-ARBA"/>
</dbReference>
<proteinExistence type="inferred from homology"/>
<evidence type="ECO:0000256" key="3">
    <source>
        <dbReference type="SAM" id="SignalP"/>
    </source>
</evidence>
<comment type="similarity">
    <text evidence="1">Belongs to the type-B carboxylesterase/lipase family.</text>
</comment>
<feature type="signal peptide" evidence="3">
    <location>
        <begin position="1"/>
        <end position="18"/>
    </location>
</feature>
<evidence type="ECO:0000259" key="4">
    <source>
        <dbReference type="Pfam" id="PF00135"/>
    </source>
</evidence>
<dbReference type="Gene3D" id="3.40.50.1820">
    <property type="entry name" value="alpha/beta hydrolase"/>
    <property type="match status" value="1"/>
</dbReference>
<reference evidence="5 6" key="1">
    <citation type="journal article" date="2016" name="Sci. Rep.">
        <title>Penicillium arizonense, a new, genome sequenced fungal species, reveals a high chemical diversity in secreted metabolites.</title>
        <authorList>
            <person name="Grijseels S."/>
            <person name="Nielsen J.C."/>
            <person name="Randelovic M."/>
            <person name="Nielsen J."/>
            <person name="Nielsen K.F."/>
            <person name="Workman M."/>
            <person name="Frisvad J.C."/>
        </authorList>
    </citation>
    <scope>NUCLEOTIDE SEQUENCE [LARGE SCALE GENOMIC DNA]</scope>
    <source>
        <strain evidence="5 6">CBS 141311</strain>
    </source>
</reference>
<keyword evidence="3" id="KW-0732">Signal</keyword>
<comment type="caution">
    <text evidence="5">The sequence shown here is derived from an EMBL/GenBank/DDBJ whole genome shotgun (WGS) entry which is preliminary data.</text>
</comment>
<dbReference type="InterPro" id="IPR002018">
    <property type="entry name" value="CarbesteraseB"/>
</dbReference>
<feature type="domain" description="Carboxylesterase type B" evidence="4">
    <location>
        <begin position="19"/>
        <end position="532"/>
    </location>
</feature>
<dbReference type="STRING" id="1835702.A0A1F5LF81"/>
<dbReference type="InterPro" id="IPR019819">
    <property type="entry name" value="Carboxylesterase_B_CS"/>
</dbReference>
<keyword evidence="6" id="KW-1185">Reference proteome</keyword>
<accession>A0A1F5LF81</accession>
<dbReference type="OrthoDB" id="408631at2759"/>
<evidence type="ECO:0000313" key="6">
    <source>
        <dbReference type="Proteomes" id="UP000177622"/>
    </source>
</evidence>
<name>A0A1F5LF81_PENAI</name>
<dbReference type="GeneID" id="34577560"/>
<dbReference type="GO" id="GO:0052689">
    <property type="term" value="F:carboxylic ester hydrolase activity"/>
    <property type="evidence" value="ECO:0007669"/>
    <property type="project" value="TreeGrafter"/>
</dbReference>
<evidence type="ECO:0000256" key="1">
    <source>
        <dbReference type="ARBA" id="ARBA00005964"/>
    </source>
</evidence>
<evidence type="ECO:0000256" key="2">
    <source>
        <dbReference type="ARBA" id="ARBA00022801"/>
    </source>
</evidence>
<dbReference type="EMBL" id="LXJU01000012">
    <property type="protein sequence ID" value="OGE51795.1"/>
    <property type="molecule type" value="Genomic_DNA"/>
</dbReference>
<dbReference type="PANTHER" id="PTHR43918:SF4">
    <property type="entry name" value="CARBOXYLIC ESTER HYDROLASE"/>
    <property type="match status" value="1"/>
</dbReference>